<feature type="transmembrane region" description="Helical" evidence="2">
    <location>
        <begin position="117"/>
        <end position="138"/>
    </location>
</feature>
<sequence length="285" mass="34268">MKKKKQQYTANVFRVHMFACRVRTKLRKNKSKNVSNLYLQAIKDTTTLQACIRTYLVRKECRAQIKENEEKERARQMQLLMEQEKLKQQALQKRAQEEMKRQLSLILTTILITKREVCIYVHIIYIYMCIYIICFIMNRGLNCVHKREQFRHVRQSTQCIQGFTQTYLVRCSLLFVATKHPLYRRLQTGYNKNKKKMTRACVCVCVRIENERLQALQMKQELELKCIQQDKQLCVDQLISLWRRVVFKRHVQLQTTSAHTISNWWRMILSKKATLQQETNTIQLQ</sequence>
<keyword evidence="2" id="KW-0472">Membrane</keyword>
<protein>
    <submittedName>
        <fullName evidence="3">Uncharacterized protein</fullName>
    </submittedName>
</protein>
<keyword evidence="2" id="KW-0812">Transmembrane</keyword>
<comment type="caution">
    <text evidence="3">The sequence shown here is derived from an EMBL/GenBank/DDBJ whole genome shotgun (WGS) entry which is preliminary data.</text>
</comment>
<dbReference type="PROSITE" id="PS50096">
    <property type="entry name" value="IQ"/>
    <property type="match status" value="1"/>
</dbReference>
<evidence type="ECO:0000313" key="3">
    <source>
        <dbReference type="EMBL" id="ETO20472.1"/>
    </source>
</evidence>
<feature type="non-terminal residue" evidence="3">
    <location>
        <position position="285"/>
    </location>
</feature>
<reference evidence="3 4" key="1">
    <citation type="journal article" date="2013" name="Curr. Biol.">
        <title>The Genome of the Foraminiferan Reticulomyxa filosa.</title>
        <authorList>
            <person name="Glockner G."/>
            <person name="Hulsmann N."/>
            <person name="Schleicher M."/>
            <person name="Noegel A.A."/>
            <person name="Eichinger L."/>
            <person name="Gallinger C."/>
            <person name="Pawlowski J."/>
            <person name="Sierra R."/>
            <person name="Euteneuer U."/>
            <person name="Pillet L."/>
            <person name="Moustafa A."/>
            <person name="Platzer M."/>
            <person name="Groth M."/>
            <person name="Szafranski K."/>
            <person name="Schliwa M."/>
        </authorList>
    </citation>
    <scope>NUCLEOTIDE SEQUENCE [LARGE SCALE GENOMIC DNA]</scope>
</reference>
<keyword evidence="4" id="KW-1185">Reference proteome</keyword>
<gene>
    <name evidence="3" type="ORF">RFI_16745</name>
</gene>
<accession>X6N587</accession>
<keyword evidence="2" id="KW-1133">Transmembrane helix</keyword>
<keyword evidence="1" id="KW-0175">Coiled coil</keyword>
<dbReference type="Proteomes" id="UP000023152">
    <property type="component" value="Unassembled WGS sequence"/>
</dbReference>
<name>X6N587_RETFI</name>
<evidence type="ECO:0000313" key="4">
    <source>
        <dbReference type="Proteomes" id="UP000023152"/>
    </source>
</evidence>
<dbReference type="EMBL" id="ASPP01012575">
    <property type="protein sequence ID" value="ETO20472.1"/>
    <property type="molecule type" value="Genomic_DNA"/>
</dbReference>
<proteinExistence type="predicted"/>
<evidence type="ECO:0000256" key="1">
    <source>
        <dbReference type="SAM" id="Coils"/>
    </source>
</evidence>
<evidence type="ECO:0000256" key="2">
    <source>
        <dbReference type="SAM" id="Phobius"/>
    </source>
</evidence>
<feature type="coiled-coil region" evidence="1">
    <location>
        <begin position="66"/>
        <end position="101"/>
    </location>
</feature>
<organism evidence="3 4">
    <name type="scientific">Reticulomyxa filosa</name>
    <dbReference type="NCBI Taxonomy" id="46433"/>
    <lineage>
        <taxon>Eukaryota</taxon>
        <taxon>Sar</taxon>
        <taxon>Rhizaria</taxon>
        <taxon>Retaria</taxon>
        <taxon>Foraminifera</taxon>
        <taxon>Monothalamids</taxon>
        <taxon>Reticulomyxidae</taxon>
        <taxon>Reticulomyxa</taxon>
    </lineage>
</organism>
<dbReference type="AlphaFoldDB" id="X6N587"/>